<feature type="non-terminal residue" evidence="1">
    <location>
        <position position="1"/>
    </location>
</feature>
<keyword evidence="2" id="KW-1185">Reference proteome</keyword>
<name>A0A2P5BDC0_PARAD</name>
<sequence>INIRRTLPFLLRNSIILRFKFSLYSATGFCNLTTLKFINPIPINISWGFRLKLNLGFKGFRSTSPRRRNHTTRRVFIPINICWGFRLRLNLGFKGFRSMSPRSRNHTALSTKTL</sequence>
<dbReference type="EMBL" id="JXTB01000305">
    <property type="protein sequence ID" value="PON46792.1"/>
    <property type="molecule type" value="Genomic_DNA"/>
</dbReference>
<reference evidence="2" key="1">
    <citation type="submission" date="2016-06" db="EMBL/GenBank/DDBJ databases">
        <title>Parallel loss of symbiosis genes in relatives of nitrogen-fixing non-legume Parasponia.</title>
        <authorList>
            <person name="Van Velzen R."/>
            <person name="Holmer R."/>
            <person name="Bu F."/>
            <person name="Rutten L."/>
            <person name="Van Zeijl A."/>
            <person name="Liu W."/>
            <person name="Santuari L."/>
            <person name="Cao Q."/>
            <person name="Sharma T."/>
            <person name="Shen D."/>
            <person name="Roswanjaya Y."/>
            <person name="Wardhani T."/>
            <person name="Kalhor M.S."/>
            <person name="Jansen J."/>
            <person name="Van den Hoogen J."/>
            <person name="Gungor B."/>
            <person name="Hartog M."/>
            <person name="Hontelez J."/>
            <person name="Verver J."/>
            <person name="Yang W.-C."/>
            <person name="Schijlen E."/>
            <person name="Repin R."/>
            <person name="Schilthuizen M."/>
            <person name="Schranz E."/>
            <person name="Heidstra R."/>
            <person name="Miyata K."/>
            <person name="Fedorova E."/>
            <person name="Kohlen W."/>
            <person name="Bisseling T."/>
            <person name="Smit S."/>
            <person name="Geurts R."/>
        </authorList>
    </citation>
    <scope>NUCLEOTIDE SEQUENCE [LARGE SCALE GENOMIC DNA]</scope>
    <source>
        <strain evidence="2">cv. WU1-14</strain>
    </source>
</reference>
<evidence type="ECO:0000313" key="1">
    <source>
        <dbReference type="EMBL" id="PON46792.1"/>
    </source>
</evidence>
<dbReference type="AlphaFoldDB" id="A0A2P5BDC0"/>
<dbReference type="Proteomes" id="UP000237105">
    <property type="component" value="Unassembled WGS sequence"/>
</dbReference>
<gene>
    <name evidence="1" type="ORF">PanWU01x14_248870</name>
</gene>
<proteinExistence type="predicted"/>
<comment type="caution">
    <text evidence="1">The sequence shown here is derived from an EMBL/GenBank/DDBJ whole genome shotgun (WGS) entry which is preliminary data.</text>
</comment>
<protein>
    <submittedName>
        <fullName evidence="1">Uncharacterized protein</fullName>
    </submittedName>
</protein>
<dbReference type="OrthoDB" id="10365112at2759"/>
<accession>A0A2P5BDC0</accession>
<evidence type="ECO:0000313" key="2">
    <source>
        <dbReference type="Proteomes" id="UP000237105"/>
    </source>
</evidence>
<organism evidence="1 2">
    <name type="scientific">Parasponia andersonii</name>
    <name type="common">Sponia andersonii</name>
    <dbReference type="NCBI Taxonomy" id="3476"/>
    <lineage>
        <taxon>Eukaryota</taxon>
        <taxon>Viridiplantae</taxon>
        <taxon>Streptophyta</taxon>
        <taxon>Embryophyta</taxon>
        <taxon>Tracheophyta</taxon>
        <taxon>Spermatophyta</taxon>
        <taxon>Magnoliopsida</taxon>
        <taxon>eudicotyledons</taxon>
        <taxon>Gunneridae</taxon>
        <taxon>Pentapetalae</taxon>
        <taxon>rosids</taxon>
        <taxon>fabids</taxon>
        <taxon>Rosales</taxon>
        <taxon>Cannabaceae</taxon>
        <taxon>Parasponia</taxon>
    </lineage>
</organism>